<dbReference type="InterPro" id="IPR029151">
    <property type="entry name" value="Sensor-like_sf"/>
</dbReference>
<dbReference type="InterPro" id="IPR004358">
    <property type="entry name" value="Sig_transdc_His_kin-like_C"/>
</dbReference>
<feature type="domain" description="Histidine kinase" evidence="11">
    <location>
        <begin position="291"/>
        <end position="526"/>
    </location>
</feature>
<evidence type="ECO:0000256" key="8">
    <source>
        <dbReference type="ARBA" id="ARBA00022989"/>
    </source>
</evidence>
<keyword evidence="5" id="KW-0597">Phosphoprotein</keyword>
<evidence type="ECO:0000256" key="1">
    <source>
        <dbReference type="ARBA" id="ARBA00000085"/>
    </source>
</evidence>
<comment type="caution">
    <text evidence="12">The sequence shown here is derived from an EMBL/GenBank/DDBJ whole genome shotgun (WGS) entry which is preliminary data.</text>
</comment>
<dbReference type="SUPFAM" id="SSF55874">
    <property type="entry name" value="ATPase domain of HSP90 chaperone/DNA topoisomerase II/histidine kinase"/>
    <property type="match status" value="1"/>
</dbReference>
<evidence type="ECO:0000256" key="9">
    <source>
        <dbReference type="ARBA" id="ARBA00023012"/>
    </source>
</evidence>
<dbReference type="PANTHER" id="PTHR43547:SF10">
    <property type="entry name" value="SENSOR HISTIDINE KINASE DCUS"/>
    <property type="match status" value="1"/>
</dbReference>
<dbReference type="Gene3D" id="3.30.565.10">
    <property type="entry name" value="Histidine kinase-like ATPase, C-terminal domain"/>
    <property type="match status" value="1"/>
</dbReference>
<evidence type="ECO:0000256" key="4">
    <source>
        <dbReference type="ARBA" id="ARBA00022475"/>
    </source>
</evidence>
<protein>
    <recommendedName>
        <fullName evidence="3">histidine kinase</fullName>
        <ecNumber evidence="3">2.7.13.3</ecNumber>
    </recommendedName>
</protein>
<evidence type="ECO:0000313" key="13">
    <source>
        <dbReference type="Proteomes" id="UP000469215"/>
    </source>
</evidence>
<evidence type="ECO:0000256" key="6">
    <source>
        <dbReference type="ARBA" id="ARBA00022692"/>
    </source>
</evidence>
<proteinExistence type="predicted"/>
<name>A0A6N9H7T4_9MICO</name>
<reference evidence="12 13" key="1">
    <citation type="submission" date="2020-01" db="EMBL/GenBank/DDBJ databases">
        <authorList>
            <person name="Deng T."/>
        </authorList>
    </citation>
    <scope>NUCLEOTIDE SEQUENCE [LARGE SCALE GENOMIC DNA]</scope>
    <source>
        <strain evidence="12 13">5221</strain>
    </source>
</reference>
<sequence length="543" mass="58524">MLRSVRFGAAARIMLANSLMLIGIVLLTTTLLYIQISNAATRTEQDVLRASAEVMAGSRAIEDRDPDRIAALLENIKREYRLDEIEVLDADEVQPGVREGRTETSYRGGPEGGMMYATAPIRRGDEVVGGVRAGVHGDDVRSLFAPQGAWIVGVGAVTLVLGVTATWLTSRGLRRATGDYGTAELGNMIGYYQSVLQSVSEGLLLFDRTRGEALYNREAAELLGLPEQRTLHTVPLQDLLDALPAELRGLLSSGAYARDEFRYTDERVLVVNQQPAEGAGDTWVTTMRDHTELQELSGELVSLQSFSESLRSQTHEFANRMHIIASLIETGQAREALEFATREMTLMDRPSANMLAGFDDPVVSALLLTKLTQAHEAGIELRVDAERLSGVLRGAERDLVTVVGNLLDNAFDAVSRPGIEPARRRVWLSVSGSDAQGFEIAVADDGPGIAEEDIDRVFERGWSTKHRGVGADCGEGHARAASRGVGLSIVVQAVRRLGGAIDVRGGPDEPGDPRGAAFIVWLPGAGHGESATAPPRRTEEPGG</sequence>
<organism evidence="12 13">
    <name type="scientific">Brevibacterium rongguiense</name>
    <dbReference type="NCBI Taxonomy" id="2695267"/>
    <lineage>
        <taxon>Bacteria</taxon>
        <taxon>Bacillati</taxon>
        <taxon>Actinomycetota</taxon>
        <taxon>Actinomycetes</taxon>
        <taxon>Micrococcales</taxon>
        <taxon>Brevibacteriaceae</taxon>
        <taxon>Brevibacterium</taxon>
    </lineage>
</organism>
<dbReference type="InterPro" id="IPR003594">
    <property type="entry name" value="HATPase_dom"/>
</dbReference>
<dbReference type="Gene3D" id="3.30.450.20">
    <property type="entry name" value="PAS domain"/>
    <property type="match status" value="1"/>
</dbReference>
<keyword evidence="4" id="KW-1003">Cell membrane</keyword>
<evidence type="ECO:0000256" key="3">
    <source>
        <dbReference type="ARBA" id="ARBA00012438"/>
    </source>
</evidence>
<keyword evidence="7 12" id="KW-0418">Kinase</keyword>
<comment type="subcellular location">
    <subcellularLocation>
        <location evidence="2">Cell membrane</location>
        <topology evidence="2">Multi-pass membrane protein</topology>
    </subcellularLocation>
</comment>
<dbReference type="EMBL" id="WWEQ01000037">
    <property type="protein sequence ID" value="MYM20147.1"/>
    <property type="molecule type" value="Genomic_DNA"/>
</dbReference>
<comment type="catalytic activity">
    <reaction evidence="1">
        <text>ATP + protein L-histidine = ADP + protein N-phospho-L-histidine.</text>
        <dbReference type="EC" id="2.7.13.3"/>
    </reaction>
</comment>
<dbReference type="GO" id="GO:0000155">
    <property type="term" value="F:phosphorelay sensor kinase activity"/>
    <property type="evidence" value="ECO:0007669"/>
    <property type="project" value="TreeGrafter"/>
</dbReference>
<dbReference type="SUPFAM" id="SSF103190">
    <property type="entry name" value="Sensory domain-like"/>
    <property type="match status" value="1"/>
</dbReference>
<dbReference type="EC" id="2.7.13.3" evidence="3"/>
<dbReference type="GO" id="GO:0005886">
    <property type="term" value="C:plasma membrane"/>
    <property type="evidence" value="ECO:0007669"/>
    <property type="project" value="UniProtKB-SubCell"/>
</dbReference>
<dbReference type="AlphaFoldDB" id="A0A6N9H7T4"/>
<evidence type="ECO:0000256" key="7">
    <source>
        <dbReference type="ARBA" id="ARBA00022777"/>
    </source>
</evidence>
<keyword evidence="9" id="KW-0902">Two-component regulatory system</keyword>
<gene>
    <name evidence="12" type="ORF">GSY69_09245</name>
</gene>
<accession>A0A6N9H7T4</accession>
<dbReference type="InterPro" id="IPR036890">
    <property type="entry name" value="HATPase_C_sf"/>
</dbReference>
<evidence type="ECO:0000259" key="11">
    <source>
        <dbReference type="PROSITE" id="PS50109"/>
    </source>
</evidence>
<dbReference type="Pfam" id="PF02518">
    <property type="entry name" value="HATPase_c"/>
    <property type="match status" value="1"/>
</dbReference>
<evidence type="ECO:0000256" key="10">
    <source>
        <dbReference type="SAM" id="MobiDB-lite"/>
    </source>
</evidence>
<keyword evidence="6" id="KW-0812">Transmembrane</keyword>
<keyword evidence="8" id="KW-0472">Membrane</keyword>
<dbReference type="InterPro" id="IPR005467">
    <property type="entry name" value="His_kinase_dom"/>
</dbReference>
<keyword evidence="8" id="KW-1133">Transmembrane helix</keyword>
<evidence type="ECO:0000313" key="12">
    <source>
        <dbReference type="EMBL" id="MYM20147.1"/>
    </source>
</evidence>
<dbReference type="PROSITE" id="PS50109">
    <property type="entry name" value="HIS_KIN"/>
    <property type="match status" value="1"/>
</dbReference>
<feature type="region of interest" description="Disordered" evidence="10">
    <location>
        <begin position="523"/>
        <end position="543"/>
    </location>
</feature>
<keyword evidence="13" id="KW-1185">Reference proteome</keyword>
<evidence type="ECO:0000256" key="5">
    <source>
        <dbReference type="ARBA" id="ARBA00022553"/>
    </source>
</evidence>
<keyword evidence="7 12" id="KW-0808">Transferase</keyword>
<evidence type="ECO:0000256" key="2">
    <source>
        <dbReference type="ARBA" id="ARBA00004651"/>
    </source>
</evidence>
<dbReference type="PRINTS" id="PR00344">
    <property type="entry name" value="BCTRLSENSOR"/>
</dbReference>
<dbReference type="PANTHER" id="PTHR43547">
    <property type="entry name" value="TWO-COMPONENT HISTIDINE KINASE"/>
    <property type="match status" value="1"/>
</dbReference>
<dbReference type="SMART" id="SM00387">
    <property type="entry name" value="HATPase_c"/>
    <property type="match status" value="1"/>
</dbReference>
<dbReference type="Proteomes" id="UP000469215">
    <property type="component" value="Unassembled WGS sequence"/>
</dbReference>